<comment type="caution">
    <text evidence="3">The sequence shown here is derived from an EMBL/GenBank/DDBJ whole genome shotgun (WGS) entry which is preliminary data.</text>
</comment>
<keyword evidence="4" id="KW-1185">Reference proteome</keyword>
<dbReference type="AlphaFoldDB" id="A0A4R8IUY2"/>
<feature type="transmembrane region" description="Helical" evidence="1">
    <location>
        <begin position="208"/>
        <end position="227"/>
    </location>
</feature>
<reference evidence="3 4" key="1">
    <citation type="submission" date="2019-03" db="EMBL/GenBank/DDBJ databases">
        <title>Genomic Encyclopedia of Type Strains, Phase IV (KMG-IV): sequencing the most valuable type-strain genomes for metagenomic binning, comparative biology and taxonomic classification.</title>
        <authorList>
            <person name="Goeker M."/>
        </authorList>
    </citation>
    <scope>NUCLEOTIDE SEQUENCE [LARGE SCALE GENOMIC DNA]</scope>
    <source>
        <strain evidence="3 4">DSM 16326</strain>
    </source>
</reference>
<protein>
    <recommendedName>
        <fullName evidence="2">Urease accessory protein UreH-like transmembrane domain-containing protein</fullName>
    </recommendedName>
</protein>
<evidence type="ECO:0000256" key="1">
    <source>
        <dbReference type="SAM" id="Phobius"/>
    </source>
</evidence>
<evidence type="ECO:0000259" key="2">
    <source>
        <dbReference type="Pfam" id="PF13386"/>
    </source>
</evidence>
<keyword evidence="1" id="KW-1133">Transmembrane helix</keyword>
<dbReference type="Pfam" id="PF13386">
    <property type="entry name" value="DsbD_2"/>
    <property type="match status" value="1"/>
</dbReference>
<feature type="transmembrane region" description="Helical" evidence="1">
    <location>
        <begin position="82"/>
        <end position="103"/>
    </location>
</feature>
<dbReference type="EMBL" id="SOQX01000001">
    <property type="protein sequence ID" value="TDY04244.1"/>
    <property type="molecule type" value="Genomic_DNA"/>
</dbReference>
<keyword evidence="1" id="KW-0472">Membrane</keyword>
<dbReference type="InterPro" id="IPR039447">
    <property type="entry name" value="UreH-like_TM_dom"/>
</dbReference>
<feature type="transmembrane region" description="Helical" evidence="1">
    <location>
        <begin position="6"/>
        <end position="33"/>
    </location>
</feature>
<sequence length="237" mass="25775">MDITLVSAFIVGLFSSLHCLGMCGGIIGALTFSLPPSIREHRWQLLRYIFAYNFGRITSYTAAGALLGWLGDSLFNILSPDAGHLILQGIASAIMVGIGLYLADWFPRFAMVEHLGKPLWSRLQPWGQKLIPVRSPWHAWLFGLIWGWLPCGLVYSALIISGTSGNAGYGALFMLSFGLGTLPSVMTAGILTGWIARLSRLTQVKIGVGLLLIVLAIISFYLTWAHGHQHVAVGNLP</sequence>
<feature type="transmembrane region" description="Helical" evidence="1">
    <location>
        <begin position="139"/>
        <end position="160"/>
    </location>
</feature>
<gene>
    <name evidence="3" type="ORF">EDC23_0617</name>
</gene>
<dbReference type="Proteomes" id="UP000294914">
    <property type="component" value="Unassembled WGS sequence"/>
</dbReference>
<name>A0A4R8IUY2_9GAMM</name>
<dbReference type="OrthoDB" id="9798690at2"/>
<proteinExistence type="predicted"/>
<dbReference type="PANTHER" id="PTHR42208">
    <property type="entry name" value="HEAVY METAL TRANSPORTER-RELATED"/>
    <property type="match status" value="1"/>
</dbReference>
<dbReference type="PANTHER" id="PTHR42208:SF1">
    <property type="entry name" value="HEAVY METAL TRANSPORTER"/>
    <property type="match status" value="1"/>
</dbReference>
<feature type="transmembrane region" description="Helical" evidence="1">
    <location>
        <begin position="45"/>
        <end position="70"/>
    </location>
</feature>
<keyword evidence="1" id="KW-0812">Transmembrane</keyword>
<accession>A0A4R8IUY2</accession>
<organism evidence="3 4">
    <name type="scientific">Thiohalophilus thiocyanatoxydans</name>
    <dbReference type="NCBI Taxonomy" id="381308"/>
    <lineage>
        <taxon>Bacteria</taxon>
        <taxon>Pseudomonadati</taxon>
        <taxon>Pseudomonadota</taxon>
        <taxon>Gammaproteobacteria</taxon>
        <taxon>Thiohalomonadales</taxon>
        <taxon>Thiohalophilaceae</taxon>
        <taxon>Thiohalophilus</taxon>
    </lineage>
</organism>
<evidence type="ECO:0000313" key="3">
    <source>
        <dbReference type="EMBL" id="TDY04244.1"/>
    </source>
</evidence>
<feature type="transmembrane region" description="Helical" evidence="1">
    <location>
        <begin position="172"/>
        <end position="196"/>
    </location>
</feature>
<feature type="domain" description="Urease accessory protein UreH-like transmembrane" evidence="2">
    <location>
        <begin position="8"/>
        <end position="217"/>
    </location>
</feature>
<evidence type="ECO:0000313" key="4">
    <source>
        <dbReference type="Proteomes" id="UP000294914"/>
    </source>
</evidence>
<dbReference type="RefSeq" id="WP_134080986.1">
    <property type="nucleotide sequence ID" value="NZ_SOQX01000001.1"/>
</dbReference>